<sequence length="246" mass="28433">MIDAMHAAGREAEIFYAPHHAFISYRDEKTHEPLYWETTSQYNTGQAADLRLDFYRKTPSRFYYTPESAAYAENIYPALVIDKIPSEERRKALLNSLRQQFPDNPAVQDAWYEQKSVITRDDALSLISELKTDITSVSKRILLIRYFSNHLEEDKAQQLLNEISDEDCNNACLKLKSQRSVIYRLAGWSLERLNALNIRLSLSVFFISIRDSLILCGIILLAYATGKLLQTYSIRIGKRDNFLPPQ</sequence>
<comment type="caution">
    <text evidence="2">The sequence shown here is derived from an EMBL/GenBank/DDBJ whole genome shotgun (WGS) entry which is preliminary data.</text>
</comment>
<name>A0ABS6VJE9_9GAMM</name>
<dbReference type="EMBL" id="JAHVXZ010000016">
    <property type="protein sequence ID" value="MBW1259420.1"/>
    <property type="molecule type" value="Genomic_DNA"/>
</dbReference>
<keyword evidence="1" id="KW-1133">Transmembrane helix</keyword>
<feature type="transmembrane region" description="Helical" evidence="1">
    <location>
        <begin position="202"/>
        <end position="225"/>
    </location>
</feature>
<dbReference type="Proteomes" id="UP001197236">
    <property type="component" value="Unassembled WGS sequence"/>
</dbReference>
<accession>A0ABS6VJE9</accession>
<proteinExistence type="predicted"/>
<evidence type="ECO:0000256" key="1">
    <source>
        <dbReference type="SAM" id="Phobius"/>
    </source>
</evidence>
<dbReference type="RefSeq" id="WP_128604195.1">
    <property type="nucleotide sequence ID" value="NZ_CP193912.1"/>
</dbReference>
<reference evidence="2 3" key="1">
    <citation type="submission" date="2021-07" db="EMBL/GenBank/DDBJ databases">
        <title>A novel phosphonate cluster across the Pantoea species complex is important for pathogenicity in onion.</title>
        <authorList>
            <person name="Zhao M."/>
            <person name="Stice S."/>
            <person name="Shin G.Y."/>
            <person name="Coutinho T."/>
            <person name="Gitaitis R."/>
            <person name="Kvitko B."/>
            <person name="Dutta B."/>
        </authorList>
    </citation>
    <scope>NUCLEOTIDE SEQUENCE [LARGE SCALE GENOMIC DNA]</scope>
    <source>
        <strain evidence="2 3">BD 382</strain>
    </source>
</reference>
<protein>
    <submittedName>
        <fullName evidence="2">Uncharacterized protein</fullName>
    </submittedName>
</protein>
<keyword evidence="1" id="KW-0812">Transmembrane</keyword>
<keyword evidence="1" id="KW-0472">Membrane</keyword>
<gene>
    <name evidence="2" type="ORF">KYI95_19805</name>
</gene>
<organism evidence="2 3">
    <name type="scientific">Pantoea allii</name>
    <dbReference type="NCBI Taxonomy" id="574096"/>
    <lineage>
        <taxon>Bacteria</taxon>
        <taxon>Pseudomonadati</taxon>
        <taxon>Pseudomonadota</taxon>
        <taxon>Gammaproteobacteria</taxon>
        <taxon>Enterobacterales</taxon>
        <taxon>Erwiniaceae</taxon>
        <taxon>Pantoea</taxon>
    </lineage>
</organism>
<evidence type="ECO:0000313" key="3">
    <source>
        <dbReference type="Proteomes" id="UP001197236"/>
    </source>
</evidence>
<evidence type="ECO:0000313" key="2">
    <source>
        <dbReference type="EMBL" id="MBW1259420.1"/>
    </source>
</evidence>
<keyword evidence="3" id="KW-1185">Reference proteome</keyword>